<dbReference type="Proteomes" id="UP000011518">
    <property type="component" value="Unassembled WGS sequence"/>
</dbReference>
<accession>L9JML9</accession>
<dbReference type="PANTHER" id="PTHR22879">
    <property type="entry name" value="NUT FAMILY MEMBER 1"/>
    <property type="match status" value="1"/>
</dbReference>
<reference evidence="4" key="2">
    <citation type="journal article" date="2013" name="Nat. Commun.">
        <title>Genome of the Chinese tree shrew.</title>
        <authorList>
            <person name="Fan Y."/>
            <person name="Huang Z.Y."/>
            <person name="Cao C.C."/>
            <person name="Chen C.S."/>
            <person name="Chen Y.X."/>
            <person name="Fan D.D."/>
            <person name="He J."/>
            <person name="Hou H.L."/>
            <person name="Hu L."/>
            <person name="Hu X.T."/>
            <person name="Jiang X.T."/>
            <person name="Lai R."/>
            <person name="Lang Y.S."/>
            <person name="Liang B."/>
            <person name="Liao S.G."/>
            <person name="Mu D."/>
            <person name="Ma Y.Y."/>
            <person name="Niu Y.Y."/>
            <person name="Sun X.Q."/>
            <person name="Xia J.Q."/>
            <person name="Xiao J."/>
            <person name="Xiong Z.Q."/>
            <person name="Xu L."/>
            <person name="Yang L."/>
            <person name="Zhang Y."/>
            <person name="Zhao W."/>
            <person name="Zhao X.D."/>
            <person name="Zheng Y.T."/>
            <person name="Zhou J.M."/>
            <person name="Zhu Y.B."/>
            <person name="Zhang G.J."/>
            <person name="Wang J."/>
            <person name="Yao Y.G."/>
        </authorList>
    </citation>
    <scope>NUCLEOTIDE SEQUENCE [LARGE SCALE GENOMIC DNA]</scope>
</reference>
<organism evidence="3 4">
    <name type="scientific">Tupaia chinensis</name>
    <name type="common">Chinese tree shrew</name>
    <name type="synonym">Tupaia belangeri chinensis</name>
    <dbReference type="NCBI Taxonomy" id="246437"/>
    <lineage>
        <taxon>Eukaryota</taxon>
        <taxon>Metazoa</taxon>
        <taxon>Chordata</taxon>
        <taxon>Craniata</taxon>
        <taxon>Vertebrata</taxon>
        <taxon>Euteleostomi</taxon>
        <taxon>Mammalia</taxon>
        <taxon>Eutheria</taxon>
        <taxon>Euarchontoglires</taxon>
        <taxon>Scandentia</taxon>
        <taxon>Tupaiidae</taxon>
        <taxon>Tupaia</taxon>
    </lineage>
</organism>
<evidence type="ECO:0000313" key="4">
    <source>
        <dbReference type="Proteomes" id="UP000011518"/>
    </source>
</evidence>
<evidence type="ECO:0000313" key="3">
    <source>
        <dbReference type="EMBL" id="ELW51771.1"/>
    </source>
</evidence>
<evidence type="ECO:0000259" key="2">
    <source>
        <dbReference type="Pfam" id="PF12881"/>
    </source>
</evidence>
<dbReference type="Pfam" id="PF12881">
    <property type="entry name" value="NUT"/>
    <property type="match status" value="1"/>
</dbReference>
<protein>
    <recommendedName>
        <fullName evidence="2">Nuclear Testis protein N-terminal domain-containing protein</fullName>
    </recommendedName>
</protein>
<dbReference type="InterPro" id="IPR024309">
    <property type="entry name" value="NUT_N"/>
</dbReference>
<comment type="similarity">
    <text evidence="1">Belongs to the NUT family.</text>
</comment>
<dbReference type="PANTHER" id="PTHR22879:SF14">
    <property type="entry name" value="NUT FAMILY MEMBER 2A-RELATED"/>
    <property type="match status" value="1"/>
</dbReference>
<sequence>MSSLTCCLVLGAGAWPLTQQGRDLPLHRFMKFEVEEKIQQLHWLKGSQCRSPAVPPEPDPPGLLIPEVVQEPAPAVQTVVLKPAIEVSQVDQGGWTPNQPPPAPPLVARITLIMAPVINR</sequence>
<reference evidence="4" key="1">
    <citation type="submission" date="2012-07" db="EMBL/GenBank/DDBJ databases">
        <title>Genome of the Chinese tree shrew, a rising model animal genetically related to primates.</title>
        <authorList>
            <person name="Zhang G."/>
            <person name="Fan Y."/>
            <person name="Yao Y."/>
            <person name="Huang Z."/>
        </authorList>
    </citation>
    <scope>NUCLEOTIDE SEQUENCE [LARGE SCALE GENOMIC DNA]</scope>
</reference>
<proteinExistence type="inferred from homology"/>
<name>L9JML9_TUPCH</name>
<dbReference type="InParanoid" id="L9JML9"/>
<keyword evidence="4" id="KW-1185">Reference proteome</keyword>
<dbReference type="AlphaFoldDB" id="L9JML9"/>
<feature type="domain" description="Nuclear Testis protein N-terminal" evidence="2">
    <location>
        <begin position="28"/>
        <end position="73"/>
    </location>
</feature>
<gene>
    <name evidence="3" type="ORF">TREES_T100016178</name>
</gene>
<dbReference type="EMBL" id="KB320965">
    <property type="protein sequence ID" value="ELW51771.1"/>
    <property type="molecule type" value="Genomic_DNA"/>
</dbReference>
<dbReference type="InterPro" id="IPR024310">
    <property type="entry name" value="NUT"/>
</dbReference>
<evidence type="ECO:0000256" key="1">
    <source>
        <dbReference type="ARBA" id="ARBA00010586"/>
    </source>
</evidence>